<dbReference type="InterPro" id="IPR036047">
    <property type="entry name" value="F-box-like_dom_sf"/>
</dbReference>
<gene>
    <name evidence="2" type="ORF">HU200_024796</name>
</gene>
<dbReference type="Pfam" id="PF00646">
    <property type="entry name" value="F-box"/>
    <property type="match status" value="1"/>
</dbReference>
<dbReference type="EMBL" id="JACEFO010001700">
    <property type="protein sequence ID" value="KAF8720024.1"/>
    <property type="molecule type" value="Genomic_DNA"/>
</dbReference>
<sequence>MDKGEDDRLSALSDDILLRILHLVPSKEAACTSVLSRRWASLWRSSGAVDLAVRVPSYLVDQCQEAFSRAAAASLAAAEVPVMRLALRVDTEGGIDTILRRFIHGGRDEMYSTSTDEGVFRDVLSHPAARHVEDLRVAFVGTFDAMRFSGMEIYGSIGICCFASLPSRETLRVLDLTRCDLAPAAFPRLATLRLRLCSIRLTDLHALLDAAPMLTDVHLESVLFMYAMQQHVDPEFESTTTTTAVAMRLPAVTTLVLALCGVLGQGTPRGQFDTSCAIAIDAPRLRSFVYKGLLRPFQLRSAAPELARAGLHFLKESANYGKERTRVLFWQSVQSFSGAKALKLKVDHELKEIAAIGKERRAQLLCPLPNVERLELEGWHRPTSTTAAVAIANLLHCCHALRDLTLKLSTVPPDSQKGSNYAWESLRKDLLDYSRSIDRFRRRSSRISMEDSNNGVRYHDVQDISGMSGESFACLQRSLRRVAWSFDWTTPAPPALDCA</sequence>
<comment type="caution">
    <text evidence="2">The sequence shown here is derived from an EMBL/GenBank/DDBJ whole genome shotgun (WGS) entry which is preliminary data.</text>
</comment>
<dbReference type="AlphaFoldDB" id="A0A835CC31"/>
<dbReference type="Gene3D" id="3.80.10.10">
    <property type="entry name" value="Ribonuclease Inhibitor"/>
    <property type="match status" value="1"/>
</dbReference>
<dbReference type="Proteomes" id="UP000636709">
    <property type="component" value="Unassembled WGS sequence"/>
</dbReference>
<evidence type="ECO:0000259" key="1">
    <source>
        <dbReference type="Pfam" id="PF00646"/>
    </source>
</evidence>
<protein>
    <recommendedName>
        <fullName evidence="1">F-box domain-containing protein</fullName>
    </recommendedName>
</protein>
<dbReference type="PANTHER" id="PTHR32141:SF26">
    <property type="entry name" value="OS08G0328600 PROTEIN"/>
    <property type="match status" value="1"/>
</dbReference>
<reference evidence="2" key="1">
    <citation type="submission" date="2020-07" db="EMBL/GenBank/DDBJ databases">
        <title>Genome sequence and genetic diversity analysis of an under-domesticated orphan crop, white fonio (Digitaria exilis).</title>
        <authorList>
            <person name="Bennetzen J.L."/>
            <person name="Chen S."/>
            <person name="Ma X."/>
            <person name="Wang X."/>
            <person name="Yssel A.E.J."/>
            <person name="Chaluvadi S.R."/>
            <person name="Johnson M."/>
            <person name="Gangashetty P."/>
            <person name="Hamidou F."/>
            <person name="Sanogo M.D."/>
            <person name="Zwaenepoel A."/>
            <person name="Wallace J."/>
            <person name="Van De Peer Y."/>
            <person name="Van Deynze A."/>
        </authorList>
    </citation>
    <scope>NUCLEOTIDE SEQUENCE</scope>
    <source>
        <tissue evidence="2">Leaves</tissue>
    </source>
</reference>
<proteinExistence type="predicted"/>
<dbReference type="SUPFAM" id="SSF81383">
    <property type="entry name" value="F-box domain"/>
    <property type="match status" value="1"/>
</dbReference>
<keyword evidence="3" id="KW-1185">Reference proteome</keyword>
<dbReference type="InterPro" id="IPR032675">
    <property type="entry name" value="LRR_dom_sf"/>
</dbReference>
<accession>A0A835CC31</accession>
<dbReference type="InterPro" id="IPR055302">
    <property type="entry name" value="F-box_dom-containing"/>
</dbReference>
<evidence type="ECO:0000313" key="2">
    <source>
        <dbReference type="EMBL" id="KAF8720024.1"/>
    </source>
</evidence>
<dbReference type="InterPro" id="IPR053781">
    <property type="entry name" value="F-box_AtFBL13-like"/>
</dbReference>
<dbReference type="InterPro" id="IPR001810">
    <property type="entry name" value="F-box_dom"/>
</dbReference>
<dbReference type="PANTHER" id="PTHR32141">
    <property type="match status" value="1"/>
</dbReference>
<organism evidence="2 3">
    <name type="scientific">Digitaria exilis</name>
    <dbReference type="NCBI Taxonomy" id="1010633"/>
    <lineage>
        <taxon>Eukaryota</taxon>
        <taxon>Viridiplantae</taxon>
        <taxon>Streptophyta</taxon>
        <taxon>Embryophyta</taxon>
        <taxon>Tracheophyta</taxon>
        <taxon>Spermatophyta</taxon>
        <taxon>Magnoliopsida</taxon>
        <taxon>Liliopsida</taxon>
        <taxon>Poales</taxon>
        <taxon>Poaceae</taxon>
        <taxon>PACMAD clade</taxon>
        <taxon>Panicoideae</taxon>
        <taxon>Panicodae</taxon>
        <taxon>Paniceae</taxon>
        <taxon>Anthephorinae</taxon>
        <taxon>Digitaria</taxon>
    </lineage>
</organism>
<name>A0A835CC31_9POAL</name>
<feature type="domain" description="F-box" evidence="1">
    <location>
        <begin position="9"/>
        <end position="46"/>
    </location>
</feature>
<dbReference type="CDD" id="cd22160">
    <property type="entry name" value="F-box_AtFBL13-like"/>
    <property type="match status" value="1"/>
</dbReference>
<evidence type="ECO:0000313" key="3">
    <source>
        <dbReference type="Proteomes" id="UP000636709"/>
    </source>
</evidence>
<dbReference type="OrthoDB" id="670854at2759"/>
<dbReference type="SUPFAM" id="SSF52047">
    <property type="entry name" value="RNI-like"/>
    <property type="match status" value="1"/>
</dbReference>